<reference evidence="3" key="1">
    <citation type="submission" date="2025-08" db="UniProtKB">
        <authorList>
            <consortium name="RefSeq"/>
        </authorList>
    </citation>
    <scope>IDENTIFICATION</scope>
    <source>
        <tissue evidence="3">Whole sample</tissue>
    </source>
</reference>
<organism evidence="2 3">
    <name type="scientific">Crassostrea virginica</name>
    <name type="common">Eastern oyster</name>
    <dbReference type="NCBI Taxonomy" id="6565"/>
    <lineage>
        <taxon>Eukaryota</taxon>
        <taxon>Metazoa</taxon>
        <taxon>Spiralia</taxon>
        <taxon>Lophotrochozoa</taxon>
        <taxon>Mollusca</taxon>
        <taxon>Bivalvia</taxon>
        <taxon>Autobranchia</taxon>
        <taxon>Pteriomorphia</taxon>
        <taxon>Ostreida</taxon>
        <taxon>Ostreoidea</taxon>
        <taxon>Ostreidae</taxon>
        <taxon>Crassostrea</taxon>
    </lineage>
</organism>
<proteinExistence type="predicted"/>
<accession>A0A8B8BX37</accession>
<dbReference type="InterPro" id="IPR036397">
    <property type="entry name" value="RNaseH_sf"/>
</dbReference>
<evidence type="ECO:0000313" key="2">
    <source>
        <dbReference type="Proteomes" id="UP000694844"/>
    </source>
</evidence>
<dbReference type="Gene3D" id="1.10.340.70">
    <property type="match status" value="1"/>
</dbReference>
<dbReference type="InterPro" id="IPR043502">
    <property type="entry name" value="DNA/RNA_pol_sf"/>
</dbReference>
<dbReference type="Pfam" id="PF17921">
    <property type="entry name" value="Integrase_H2C2"/>
    <property type="match status" value="1"/>
</dbReference>
<dbReference type="GO" id="GO:0006259">
    <property type="term" value="P:DNA metabolic process"/>
    <property type="evidence" value="ECO:0007669"/>
    <property type="project" value="UniProtKB-ARBA"/>
</dbReference>
<evidence type="ECO:0000313" key="3">
    <source>
        <dbReference type="RefSeq" id="XP_022307938.1"/>
    </source>
</evidence>
<dbReference type="PANTHER" id="PTHR47331:SF1">
    <property type="entry name" value="GAG-LIKE PROTEIN"/>
    <property type="match status" value="1"/>
</dbReference>
<dbReference type="GeneID" id="111113936"/>
<dbReference type="RefSeq" id="XP_022307938.1">
    <property type="nucleotide sequence ID" value="XM_022452230.1"/>
</dbReference>
<dbReference type="GO" id="GO:0003676">
    <property type="term" value="F:nucleic acid binding"/>
    <property type="evidence" value="ECO:0007669"/>
    <property type="project" value="InterPro"/>
</dbReference>
<keyword evidence="2" id="KW-1185">Reference proteome</keyword>
<dbReference type="KEGG" id="cvn:111113936"/>
<protein>
    <submittedName>
        <fullName evidence="3">Uncharacterized protein LOC111113936</fullName>
    </submittedName>
</protein>
<dbReference type="AlphaFoldDB" id="A0A8B8BX37"/>
<feature type="domain" description="Integrase zinc-binding" evidence="1">
    <location>
        <begin position="839"/>
        <end position="886"/>
    </location>
</feature>
<dbReference type="OrthoDB" id="10057690at2759"/>
<sequence length="972" mass="110987">MGAGDHTRQALPIVPVRVKSKNSDKFVTTYAFLDSGSTATFCTTEIARALHLEGRKTTLNLTSMGQHRTESCYVLNDIEVSDLNGEHTIELPSIYTQPNLPVSRKDIVTADDLQKWPHLCDVHINTIDSDIGLLIGVNVPKAIEPWDVISSADEGPFAVKTALGWVINGPMDVGPDSSNYTYNTYVTVNRIDARLEEQVRYQFNQEFCERVIDDVPESSMDDKRFLEFKFEGNSEFHESYKAFMDKIICNGYAQRVPTKDLHQDDGRVWYLPHHGVFYPKKKKLRVVFDCAARFKGTSLNEQLLQGPNLTNTLVGTLLRFREEEIAFMGDIDSMFYQVRVRPEDTSFLRFLWWNDGNPSSNVVEFQMMVHLFGATSSPSCANFCLRKTCQDWTGHFSDETIKTVLKNFYVDDCLRSVKSVKSAIFLVKDLQSLLGNGGFHIAKWTSNSREVVNSIPVLERAKEVKDLDLDCDSLPIERALGAKLILQELCKLQLGWDDEIPDKLAIHWNYWYQDLLKLKDFKVNRCFKPPNFNPSSVQLHHFADASENGYGMVSYLRLENAVQERHCSFIMGKSRLAPLKQTTIPRLELTAATVAVRTNRMLLSEIDIPVDHVTYWTDSMAVLRYIQNSTARFHTFVANRLAVIHDGSHTSEWRYINTKLNPADHASRGLSADSLVKEEKWIKAPNFLLEPEEQWPKEPLPISEKTVTENDPEVKRVIIKAVITSSPDLRENTTECVNKLFQHYSSWSINACYAQRVTHNRSHIVTRRLVKAVSQEFPMEMNILTSGNSRVPSSSPIRNLDPFLDEGLIRVGGRLDKSYMPVQMKHPVILPKDHHVSVLILRQIHSSLLHSGRNHMLAKLREQYWLIHAPSAIRKIISKCVTCRRHMSKVEEQKMTSLPKDRIIPDEPPFSRVGVDYFGPFEVKVKRSRVKRYGVIFTCLASRAVHLEVAASLDADSYINALRRFIARRGQV</sequence>
<dbReference type="InterPro" id="IPR041588">
    <property type="entry name" value="Integrase_H2C2"/>
</dbReference>
<dbReference type="Gene3D" id="3.30.420.10">
    <property type="entry name" value="Ribonuclease H-like superfamily/Ribonuclease H"/>
    <property type="match status" value="1"/>
</dbReference>
<dbReference type="InterPro" id="IPR008042">
    <property type="entry name" value="Retrotrans_Pao"/>
</dbReference>
<dbReference type="Proteomes" id="UP000694844">
    <property type="component" value="Chromosome 9"/>
</dbReference>
<name>A0A8B8BX37_CRAVI</name>
<dbReference type="Pfam" id="PF05380">
    <property type="entry name" value="Peptidase_A17"/>
    <property type="match status" value="1"/>
</dbReference>
<dbReference type="SUPFAM" id="SSF56672">
    <property type="entry name" value="DNA/RNA polymerases"/>
    <property type="match status" value="1"/>
</dbReference>
<evidence type="ECO:0000259" key="1">
    <source>
        <dbReference type="Pfam" id="PF17921"/>
    </source>
</evidence>
<gene>
    <name evidence="3" type="primary">LOC111113936</name>
</gene>
<dbReference type="CDD" id="cd01644">
    <property type="entry name" value="RT_pepA17"/>
    <property type="match status" value="1"/>
</dbReference>
<dbReference type="PANTHER" id="PTHR47331">
    <property type="entry name" value="PHD-TYPE DOMAIN-CONTAINING PROTEIN"/>
    <property type="match status" value="1"/>
</dbReference>